<dbReference type="EMBL" id="CP051217">
    <property type="protein sequence ID" value="QJB69134.1"/>
    <property type="molecule type" value="Genomic_DNA"/>
</dbReference>
<gene>
    <name evidence="1" type="ORF">HF685_07440</name>
</gene>
<dbReference type="KEGG" id="phao:HF685_07440"/>
<dbReference type="InterPro" id="IPR007420">
    <property type="entry name" value="DUF465"/>
</dbReference>
<reference evidence="1 2" key="1">
    <citation type="submission" date="2020-04" db="EMBL/GenBank/DDBJ databases">
        <title>Genome sequence for Sphingorhabdus sp. strain M1.</title>
        <authorList>
            <person name="Park S.-J."/>
        </authorList>
    </citation>
    <scope>NUCLEOTIDE SEQUENCE [LARGE SCALE GENOMIC DNA]</scope>
    <source>
        <strain evidence="1 2">JK6</strain>
    </source>
</reference>
<protein>
    <submittedName>
        <fullName evidence="1">DUF465 domain-containing protein</fullName>
    </submittedName>
</protein>
<proteinExistence type="predicted"/>
<dbReference type="Pfam" id="PF04325">
    <property type="entry name" value="DUF465"/>
    <property type="match status" value="1"/>
</dbReference>
<keyword evidence="2" id="KW-1185">Reference proteome</keyword>
<accession>A0A6H2DLA9</accession>
<organism evidence="1 2">
    <name type="scientific">Parasphingorhabdus halotolerans</name>
    <dbReference type="NCBI Taxonomy" id="2725558"/>
    <lineage>
        <taxon>Bacteria</taxon>
        <taxon>Pseudomonadati</taxon>
        <taxon>Pseudomonadota</taxon>
        <taxon>Alphaproteobacteria</taxon>
        <taxon>Sphingomonadales</taxon>
        <taxon>Sphingomonadaceae</taxon>
        <taxon>Parasphingorhabdus</taxon>
    </lineage>
</organism>
<dbReference type="Gene3D" id="6.10.280.50">
    <property type="match status" value="1"/>
</dbReference>
<sequence length="52" mass="6143">MDHNHVTALRGKHEALDRQINDEESRPFPDTIKIHKLKKEKLRLKEELLAEA</sequence>
<name>A0A6H2DLA9_9SPHN</name>
<dbReference type="InterPro" id="IPR038444">
    <property type="entry name" value="DUF465_sf"/>
</dbReference>
<evidence type="ECO:0000313" key="2">
    <source>
        <dbReference type="Proteomes" id="UP000501600"/>
    </source>
</evidence>
<dbReference type="AlphaFoldDB" id="A0A6H2DLA9"/>
<dbReference type="Proteomes" id="UP000501600">
    <property type="component" value="Chromosome"/>
</dbReference>
<evidence type="ECO:0000313" key="1">
    <source>
        <dbReference type="EMBL" id="QJB69134.1"/>
    </source>
</evidence>
<dbReference type="RefSeq" id="WP_168818975.1">
    <property type="nucleotide sequence ID" value="NZ_CP051217.1"/>
</dbReference>